<sequence>MESEKKFFLRVHFFCIKCISQPLKKKCFAFLLLSKPFFTKKRYFLVKDSMRSEKILFFRMCMSH</sequence>
<dbReference type="EMBL" id="MT920676">
    <property type="protein sequence ID" value="QSV10836.1"/>
    <property type="molecule type" value="Genomic_DNA"/>
</dbReference>
<evidence type="ECO:0000313" key="1">
    <source>
        <dbReference type="EMBL" id="BAA57865.1"/>
    </source>
</evidence>
<proteinExistence type="predicted"/>
<accession>V9H171</accession>
<name>V9H171_CHLVU</name>
<dbReference type="AlphaFoldDB" id="V9H171"/>
<reference evidence="2" key="2">
    <citation type="journal article" date="2021" name="Mitochondrial DNA Part B Resour">
        <title>The chloroplast genome of a unicellular green alga strain isolated from the rubber processing wastewater.</title>
        <authorList>
            <person name="Han B."/>
            <person name="Mu Y."/>
            <person name="Tan D."/>
            <person name="Ma S."/>
            <person name="Fu L."/>
            <person name="Sun X."/>
            <person name="Zhang J."/>
        </authorList>
    </citation>
    <scope>NUCLEOTIDE SEQUENCE</scope>
</reference>
<dbReference type="GeneID" id="1457405"/>
<dbReference type="EMBL" id="AB001684">
    <property type="protein sequence ID" value="BAA57865.1"/>
    <property type="molecule type" value="Genomic_DNA"/>
</dbReference>
<keyword evidence="1" id="KW-0934">Plastid</keyword>
<keyword evidence="1" id="KW-0150">Chloroplast</keyword>
<geneLocation type="chloroplast" evidence="1"/>
<organism evidence="1">
    <name type="scientific">Chlorella vulgaris</name>
    <name type="common">Green alga</name>
    <dbReference type="NCBI Taxonomy" id="3077"/>
    <lineage>
        <taxon>Eukaryota</taxon>
        <taxon>Viridiplantae</taxon>
        <taxon>Chlorophyta</taxon>
        <taxon>core chlorophytes</taxon>
        <taxon>Trebouxiophyceae</taxon>
        <taxon>Chlorellales</taxon>
        <taxon>Chlorellaceae</taxon>
        <taxon>Chlorella clade</taxon>
        <taxon>Chlorella</taxon>
    </lineage>
</organism>
<evidence type="ECO:0000313" key="2">
    <source>
        <dbReference type="EMBL" id="QSV10836.1"/>
    </source>
</evidence>
<reference evidence="1" key="1">
    <citation type="journal article" date="1997" name="Proc. Natl. Acad. Sci. U.S.A.">
        <title>Complete nucleotide sequence of the chloroplast genome from the green alga Chlorella vulgaris: the existence of genes possibly involved in chloroplast division.</title>
        <authorList>
            <person name="Wakasugi T."/>
            <person name="Nagai T."/>
            <person name="Kapoor M."/>
            <person name="Sugita M."/>
            <person name="Ito M."/>
            <person name="Ito S."/>
            <person name="Tsudzuki J."/>
            <person name="Nakashima K."/>
            <person name="Tsudzuki T."/>
            <person name="Suzuki Y."/>
            <person name="Hamada A."/>
            <person name="Ohta T."/>
            <person name="Inamura A."/>
            <person name="Yoshinaga K."/>
            <person name="Sugiura M."/>
        </authorList>
    </citation>
    <scope>NUCLEOTIDE SEQUENCE</scope>
</reference>
<dbReference type="RefSeq" id="NP_045790.1">
    <property type="nucleotide sequence ID" value="NC_001865.1"/>
</dbReference>
<protein>
    <submittedName>
        <fullName evidence="1">Uncharacterized protein</fullName>
    </submittedName>
</protein>